<evidence type="ECO:0000256" key="9">
    <source>
        <dbReference type="ARBA" id="ARBA00031306"/>
    </source>
</evidence>
<dbReference type="PIRSF" id="PIRSF006268">
    <property type="entry name" value="ApbE"/>
    <property type="match status" value="1"/>
</dbReference>
<feature type="transmembrane region" description="Helical" evidence="12">
    <location>
        <begin position="6"/>
        <end position="23"/>
    </location>
</feature>
<reference evidence="13 14" key="1">
    <citation type="submission" date="2022-11" db="EMBL/GenBank/DDBJ databases">
        <title>Desulfobotulus tamanensis H1 sp. nov. - anaerobic, alkaliphilic, sulphate reducing bacterium isolated from terrestrial mud volcano.</title>
        <authorList>
            <person name="Frolova A."/>
            <person name="Merkel A.Y."/>
            <person name="Slobodkin A.I."/>
        </authorList>
    </citation>
    <scope>NUCLEOTIDE SEQUENCE [LARGE SCALE GENOMIC DNA]</scope>
    <source>
        <strain evidence="13 14">H1</strain>
    </source>
</reference>
<keyword evidence="5 11" id="KW-0808">Transferase</keyword>
<sequence length="339" mass="37524">MKKAAWIYWVVLSVVFFWGCDRVRMVEMDGKIMGTEWKVRCALSVSTDPGEVQNLLEKRLHAINRSLSVYVENSDVSRFNRMKAEETMVPDVLFMTVLHAAREVYEWTEGAFDPTVLPLVNLWGFGPDGYHGYLPDTDALEQVKKNVGMNRLIFYEDGRIGKQEDGISLDLGAIAKGYGVDLLAETLEEAGIRHYLVEIGGEIRVGGCRPDGTPWVLGISRPFPGSAPSDLLLRMEICNGSLATSGDYRNFFESGGRRFSHVMDPLTGYPVETGIVSASVLHKSSMKADALATAIMVMGMEKARAMVARLDGVEALVVKEIDGGVVESWMSPGFMEKLR</sequence>
<gene>
    <name evidence="13" type="ORF">OOT00_12150</name>
</gene>
<evidence type="ECO:0000256" key="7">
    <source>
        <dbReference type="ARBA" id="ARBA00022827"/>
    </source>
</evidence>
<evidence type="ECO:0000313" key="14">
    <source>
        <dbReference type="Proteomes" id="UP001209681"/>
    </source>
</evidence>
<comment type="cofactor">
    <cofactor evidence="1">
        <name>Mg(2+)</name>
        <dbReference type="ChEBI" id="CHEBI:18420"/>
    </cofactor>
</comment>
<evidence type="ECO:0000256" key="12">
    <source>
        <dbReference type="SAM" id="Phobius"/>
    </source>
</evidence>
<dbReference type="Proteomes" id="UP001209681">
    <property type="component" value="Unassembled WGS sequence"/>
</dbReference>
<dbReference type="RefSeq" id="WP_265425647.1">
    <property type="nucleotide sequence ID" value="NZ_JAPFPW010000015.1"/>
</dbReference>
<dbReference type="InterPro" id="IPR024932">
    <property type="entry name" value="ApbE"/>
</dbReference>
<evidence type="ECO:0000256" key="5">
    <source>
        <dbReference type="ARBA" id="ARBA00022679"/>
    </source>
</evidence>
<proteinExistence type="inferred from homology"/>
<evidence type="ECO:0000256" key="10">
    <source>
        <dbReference type="ARBA" id="ARBA00048540"/>
    </source>
</evidence>
<protein>
    <recommendedName>
        <fullName evidence="3 11">FAD:protein FMN transferase</fullName>
        <ecNumber evidence="2 11">2.7.1.180</ecNumber>
    </recommendedName>
    <alternativeName>
        <fullName evidence="9 11">Flavin transferase</fullName>
    </alternativeName>
</protein>
<comment type="similarity">
    <text evidence="11">Belongs to the ApbE family.</text>
</comment>
<keyword evidence="4 11" id="KW-0285">Flavoprotein</keyword>
<evidence type="ECO:0000256" key="4">
    <source>
        <dbReference type="ARBA" id="ARBA00022630"/>
    </source>
</evidence>
<dbReference type="Gene3D" id="3.10.520.10">
    <property type="entry name" value="ApbE-like domains"/>
    <property type="match status" value="1"/>
</dbReference>
<dbReference type="SUPFAM" id="SSF143631">
    <property type="entry name" value="ApbE-like"/>
    <property type="match status" value="1"/>
</dbReference>
<dbReference type="Pfam" id="PF02424">
    <property type="entry name" value="ApbE"/>
    <property type="match status" value="1"/>
</dbReference>
<evidence type="ECO:0000313" key="13">
    <source>
        <dbReference type="EMBL" id="MCW7754733.1"/>
    </source>
</evidence>
<keyword evidence="6 11" id="KW-0479">Metal-binding</keyword>
<accession>A0ABT3NB98</accession>
<dbReference type="PANTHER" id="PTHR30040:SF2">
    <property type="entry name" value="FAD:PROTEIN FMN TRANSFERASE"/>
    <property type="match status" value="1"/>
</dbReference>
<evidence type="ECO:0000256" key="8">
    <source>
        <dbReference type="ARBA" id="ARBA00022842"/>
    </source>
</evidence>
<comment type="caution">
    <text evidence="13">The sequence shown here is derived from an EMBL/GenBank/DDBJ whole genome shotgun (WGS) entry which is preliminary data.</text>
</comment>
<organism evidence="13 14">
    <name type="scientific">Desulfobotulus pelophilus</name>
    <dbReference type="NCBI Taxonomy" id="2823377"/>
    <lineage>
        <taxon>Bacteria</taxon>
        <taxon>Pseudomonadati</taxon>
        <taxon>Thermodesulfobacteriota</taxon>
        <taxon>Desulfobacteria</taxon>
        <taxon>Desulfobacterales</taxon>
        <taxon>Desulfobacteraceae</taxon>
        <taxon>Desulfobotulus</taxon>
    </lineage>
</organism>
<evidence type="ECO:0000256" key="3">
    <source>
        <dbReference type="ARBA" id="ARBA00016337"/>
    </source>
</evidence>
<evidence type="ECO:0000256" key="6">
    <source>
        <dbReference type="ARBA" id="ARBA00022723"/>
    </source>
</evidence>
<keyword evidence="8 11" id="KW-0460">Magnesium</keyword>
<comment type="catalytic activity">
    <reaction evidence="10 11">
        <text>L-threonyl-[protein] + FAD = FMN-L-threonyl-[protein] + AMP + H(+)</text>
        <dbReference type="Rhea" id="RHEA:36847"/>
        <dbReference type="Rhea" id="RHEA-COMP:11060"/>
        <dbReference type="Rhea" id="RHEA-COMP:11061"/>
        <dbReference type="ChEBI" id="CHEBI:15378"/>
        <dbReference type="ChEBI" id="CHEBI:30013"/>
        <dbReference type="ChEBI" id="CHEBI:57692"/>
        <dbReference type="ChEBI" id="CHEBI:74257"/>
        <dbReference type="ChEBI" id="CHEBI:456215"/>
        <dbReference type="EC" id="2.7.1.180"/>
    </reaction>
</comment>
<dbReference type="InterPro" id="IPR003374">
    <property type="entry name" value="ApbE-like_sf"/>
</dbReference>
<dbReference type="EC" id="2.7.1.180" evidence="2 11"/>
<evidence type="ECO:0000256" key="11">
    <source>
        <dbReference type="PIRNR" id="PIRNR006268"/>
    </source>
</evidence>
<keyword evidence="12" id="KW-0472">Membrane</keyword>
<keyword evidence="12" id="KW-0812">Transmembrane</keyword>
<keyword evidence="7 11" id="KW-0274">FAD</keyword>
<keyword evidence="12" id="KW-1133">Transmembrane helix</keyword>
<dbReference type="GO" id="GO:0016740">
    <property type="term" value="F:transferase activity"/>
    <property type="evidence" value="ECO:0007669"/>
    <property type="project" value="UniProtKB-KW"/>
</dbReference>
<evidence type="ECO:0000256" key="2">
    <source>
        <dbReference type="ARBA" id="ARBA00011955"/>
    </source>
</evidence>
<keyword evidence="14" id="KW-1185">Reference proteome</keyword>
<name>A0ABT3NB98_9BACT</name>
<dbReference type="EMBL" id="JAPFPW010000015">
    <property type="protein sequence ID" value="MCW7754733.1"/>
    <property type="molecule type" value="Genomic_DNA"/>
</dbReference>
<dbReference type="PANTHER" id="PTHR30040">
    <property type="entry name" value="THIAMINE BIOSYNTHESIS LIPOPROTEIN APBE"/>
    <property type="match status" value="1"/>
</dbReference>
<evidence type="ECO:0000256" key="1">
    <source>
        <dbReference type="ARBA" id="ARBA00001946"/>
    </source>
</evidence>